<evidence type="ECO:0000313" key="2">
    <source>
        <dbReference type="EMBL" id="PVD35369.1"/>
    </source>
</evidence>
<organism evidence="2 3">
    <name type="scientific">Pomacea canaliculata</name>
    <name type="common">Golden apple snail</name>
    <dbReference type="NCBI Taxonomy" id="400727"/>
    <lineage>
        <taxon>Eukaryota</taxon>
        <taxon>Metazoa</taxon>
        <taxon>Spiralia</taxon>
        <taxon>Lophotrochozoa</taxon>
        <taxon>Mollusca</taxon>
        <taxon>Gastropoda</taxon>
        <taxon>Caenogastropoda</taxon>
        <taxon>Architaenioglossa</taxon>
        <taxon>Ampullarioidea</taxon>
        <taxon>Ampullariidae</taxon>
        <taxon>Pomacea</taxon>
    </lineage>
</organism>
<dbReference type="GO" id="GO:0006139">
    <property type="term" value="P:nucleobase-containing compound metabolic process"/>
    <property type="evidence" value="ECO:0007669"/>
    <property type="project" value="InterPro"/>
</dbReference>
<sequence>MLDTGGLKSILESETIVKVMHSSKNDATALYWQFDVKLHNVFDTQLACMELQRAKGRRLPSRMKLAEVCRLYCPQKADLLEEKEDVQTHWSKNEGEFWAKRPMTQEMIDYASQDVLVLIPELTLSISREVETRGLTSQLTTQTCLDIEGTINREVKERIEEEEDAMVLEILQNFSRTTRPPDRLSDITDEDVLDAITRLRSDRLDTEGLPPNIRSLKVQSLTSKVEEIRTELDEKVNGYKSRTPHHELPSIHLVEQMALE</sequence>
<dbReference type="InterPro" id="IPR002562">
    <property type="entry name" value="3'-5'_exonuclease_dom"/>
</dbReference>
<dbReference type="InterPro" id="IPR036397">
    <property type="entry name" value="RNaseH_sf"/>
</dbReference>
<name>A0A2T7PPL8_POMCA</name>
<dbReference type="EMBL" id="PZQS01000002">
    <property type="protein sequence ID" value="PVD35369.1"/>
    <property type="molecule type" value="Genomic_DNA"/>
</dbReference>
<dbReference type="Proteomes" id="UP000245119">
    <property type="component" value="Linkage Group LG2"/>
</dbReference>
<dbReference type="GO" id="GO:0008408">
    <property type="term" value="F:3'-5' exonuclease activity"/>
    <property type="evidence" value="ECO:0007669"/>
    <property type="project" value="InterPro"/>
</dbReference>
<dbReference type="GO" id="GO:0003676">
    <property type="term" value="F:nucleic acid binding"/>
    <property type="evidence" value="ECO:0007669"/>
    <property type="project" value="InterPro"/>
</dbReference>
<reference evidence="2 3" key="1">
    <citation type="submission" date="2018-04" db="EMBL/GenBank/DDBJ databases">
        <title>The genome of golden apple snail Pomacea canaliculata provides insight into stress tolerance and invasive adaptation.</title>
        <authorList>
            <person name="Liu C."/>
            <person name="Liu B."/>
            <person name="Ren Y."/>
            <person name="Zhang Y."/>
            <person name="Wang H."/>
            <person name="Li S."/>
            <person name="Jiang F."/>
            <person name="Yin L."/>
            <person name="Zhang G."/>
            <person name="Qian W."/>
            <person name="Fan W."/>
        </authorList>
    </citation>
    <scope>NUCLEOTIDE SEQUENCE [LARGE SCALE GENOMIC DNA]</scope>
    <source>
        <strain evidence="2">SZHN2017</strain>
        <tissue evidence="2">Muscle</tissue>
    </source>
</reference>
<dbReference type="Pfam" id="PF01612">
    <property type="entry name" value="DNA_pol_A_exo1"/>
    <property type="match status" value="1"/>
</dbReference>
<dbReference type="PANTHER" id="PTHR46814:SF1">
    <property type="entry name" value="EGALITARIAN, ISOFORM B"/>
    <property type="match status" value="1"/>
</dbReference>
<evidence type="ECO:0000259" key="1">
    <source>
        <dbReference type="Pfam" id="PF01612"/>
    </source>
</evidence>
<dbReference type="OrthoDB" id="368776at2759"/>
<dbReference type="SUPFAM" id="SSF53098">
    <property type="entry name" value="Ribonuclease H-like"/>
    <property type="match status" value="1"/>
</dbReference>
<evidence type="ECO:0000313" key="3">
    <source>
        <dbReference type="Proteomes" id="UP000245119"/>
    </source>
</evidence>
<accession>A0A2T7PPL8</accession>
<gene>
    <name evidence="2" type="ORF">C0Q70_02329</name>
</gene>
<feature type="domain" description="3'-5' exonuclease" evidence="1">
    <location>
        <begin position="5"/>
        <end position="130"/>
    </location>
</feature>
<comment type="caution">
    <text evidence="2">The sequence shown here is derived from an EMBL/GenBank/DDBJ whole genome shotgun (WGS) entry which is preliminary data.</text>
</comment>
<protein>
    <recommendedName>
        <fullName evidence="1">3'-5' exonuclease domain-containing protein</fullName>
    </recommendedName>
</protein>
<proteinExistence type="predicted"/>
<dbReference type="Gene3D" id="3.30.420.10">
    <property type="entry name" value="Ribonuclease H-like superfamily/Ribonuclease H"/>
    <property type="match status" value="1"/>
</dbReference>
<dbReference type="AlphaFoldDB" id="A0A2T7PPL8"/>
<dbReference type="PANTHER" id="PTHR46814">
    <property type="entry name" value="EGALITARIAN, ISOFORM B"/>
    <property type="match status" value="1"/>
</dbReference>
<keyword evidence="3" id="KW-1185">Reference proteome</keyword>
<dbReference type="InterPro" id="IPR012337">
    <property type="entry name" value="RNaseH-like_sf"/>
</dbReference>